<dbReference type="STRING" id="71717.A0A4Y7T832"/>
<protein>
    <recommendedName>
        <fullName evidence="3">F-box domain-containing protein</fullName>
    </recommendedName>
</protein>
<sequence length="414" mass="47252">MSTFGNTEVPAEILEHILDYLHNDGAALRASALVQRSWVATTRLHLYNEEIVSQGHTPRREPMDNATTFIEMCRSPLCTVLGFIQSVIIMIKDPTLDEAVIDVLNQAPGLKKVVYFDNHEEARSTKWLHRKLPQVEELVYSPQRFFGKETASMISTFSKLRTLAVYFADSVRPEYPINSDALPNSFSNLRHLRLLLSNPEEMLQWLLSSSPSIQLEHLELRMLSPYHRGWGSVKHLNAFLAAQADTLKHLSLSVEYKGVIHAWFAPSDDRDAIVDLGPLIALSTLKFRTHDLRAVRSSLATLSSRSVQELQVDHMYWGPARRGCDCELTQGVADLDDVTESDILSKAHLRVGHWVEFDHRLDRDMLLNTFKERIAHKSVLFYQSEVHDNFQPDTFSALAYRIVKRTPVVWPNRG</sequence>
<dbReference type="EMBL" id="QPFP01000023">
    <property type="protein sequence ID" value="TEB30305.1"/>
    <property type="molecule type" value="Genomic_DNA"/>
</dbReference>
<accession>A0A4Y7T832</accession>
<keyword evidence="2" id="KW-1185">Reference proteome</keyword>
<comment type="caution">
    <text evidence="1">The sequence shown here is derived from an EMBL/GenBank/DDBJ whole genome shotgun (WGS) entry which is preliminary data.</text>
</comment>
<dbReference type="Proteomes" id="UP000298030">
    <property type="component" value="Unassembled WGS sequence"/>
</dbReference>
<reference evidence="1 2" key="1">
    <citation type="journal article" date="2019" name="Nat. Ecol. Evol.">
        <title>Megaphylogeny resolves global patterns of mushroom evolution.</title>
        <authorList>
            <person name="Varga T."/>
            <person name="Krizsan K."/>
            <person name="Foldi C."/>
            <person name="Dima B."/>
            <person name="Sanchez-Garcia M."/>
            <person name="Sanchez-Ramirez S."/>
            <person name="Szollosi G.J."/>
            <person name="Szarkandi J.G."/>
            <person name="Papp V."/>
            <person name="Albert L."/>
            <person name="Andreopoulos W."/>
            <person name="Angelini C."/>
            <person name="Antonin V."/>
            <person name="Barry K.W."/>
            <person name="Bougher N.L."/>
            <person name="Buchanan P."/>
            <person name="Buyck B."/>
            <person name="Bense V."/>
            <person name="Catcheside P."/>
            <person name="Chovatia M."/>
            <person name="Cooper J."/>
            <person name="Damon W."/>
            <person name="Desjardin D."/>
            <person name="Finy P."/>
            <person name="Geml J."/>
            <person name="Haridas S."/>
            <person name="Hughes K."/>
            <person name="Justo A."/>
            <person name="Karasinski D."/>
            <person name="Kautmanova I."/>
            <person name="Kiss B."/>
            <person name="Kocsube S."/>
            <person name="Kotiranta H."/>
            <person name="LaButti K.M."/>
            <person name="Lechner B.E."/>
            <person name="Liimatainen K."/>
            <person name="Lipzen A."/>
            <person name="Lukacs Z."/>
            <person name="Mihaltcheva S."/>
            <person name="Morgado L.N."/>
            <person name="Niskanen T."/>
            <person name="Noordeloos M.E."/>
            <person name="Ohm R.A."/>
            <person name="Ortiz-Santana B."/>
            <person name="Ovrebo C."/>
            <person name="Racz N."/>
            <person name="Riley R."/>
            <person name="Savchenko A."/>
            <person name="Shiryaev A."/>
            <person name="Soop K."/>
            <person name="Spirin V."/>
            <person name="Szebenyi C."/>
            <person name="Tomsovsky M."/>
            <person name="Tulloss R.E."/>
            <person name="Uehling J."/>
            <person name="Grigoriev I.V."/>
            <person name="Vagvolgyi C."/>
            <person name="Papp T."/>
            <person name="Martin F.M."/>
            <person name="Miettinen O."/>
            <person name="Hibbett D.S."/>
            <person name="Nagy L.G."/>
        </authorList>
    </citation>
    <scope>NUCLEOTIDE SEQUENCE [LARGE SCALE GENOMIC DNA]</scope>
    <source>
        <strain evidence="1 2">FP101781</strain>
    </source>
</reference>
<evidence type="ECO:0000313" key="2">
    <source>
        <dbReference type="Proteomes" id="UP000298030"/>
    </source>
</evidence>
<dbReference type="OrthoDB" id="2977329at2759"/>
<evidence type="ECO:0008006" key="3">
    <source>
        <dbReference type="Google" id="ProtNLM"/>
    </source>
</evidence>
<gene>
    <name evidence="1" type="ORF">FA13DRAFT_1733607</name>
</gene>
<organism evidence="1 2">
    <name type="scientific">Coprinellus micaceus</name>
    <name type="common">Glistening ink-cap mushroom</name>
    <name type="synonym">Coprinus micaceus</name>
    <dbReference type="NCBI Taxonomy" id="71717"/>
    <lineage>
        <taxon>Eukaryota</taxon>
        <taxon>Fungi</taxon>
        <taxon>Dikarya</taxon>
        <taxon>Basidiomycota</taxon>
        <taxon>Agaricomycotina</taxon>
        <taxon>Agaricomycetes</taxon>
        <taxon>Agaricomycetidae</taxon>
        <taxon>Agaricales</taxon>
        <taxon>Agaricineae</taxon>
        <taxon>Psathyrellaceae</taxon>
        <taxon>Coprinellus</taxon>
    </lineage>
</organism>
<evidence type="ECO:0000313" key="1">
    <source>
        <dbReference type="EMBL" id="TEB30305.1"/>
    </source>
</evidence>
<dbReference type="AlphaFoldDB" id="A0A4Y7T832"/>
<proteinExistence type="predicted"/>
<name>A0A4Y7T832_COPMI</name>